<dbReference type="STRING" id="139420.A0A371CZG4"/>
<evidence type="ECO:0000256" key="3">
    <source>
        <dbReference type="SAM" id="MobiDB-lite"/>
    </source>
</evidence>
<evidence type="ECO:0000256" key="1">
    <source>
        <dbReference type="ARBA" id="ARBA00022723"/>
    </source>
</evidence>
<feature type="domain" description="Xylanolytic transcriptional activator regulatory" evidence="4">
    <location>
        <begin position="368"/>
        <end position="441"/>
    </location>
</feature>
<dbReference type="InterPro" id="IPR050987">
    <property type="entry name" value="AtrR-like"/>
</dbReference>
<reference evidence="5 6" key="1">
    <citation type="journal article" date="2018" name="Biotechnol. Biofuels">
        <title>Integrative visual omics of the white-rot fungus Polyporus brumalis exposes the biotechnological potential of its oxidative enzymes for delignifying raw plant biomass.</title>
        <authorList>
            <person name="Miyauchi S."/>
            <person name="Rancon A."/>
            <person name="Drula E."/>
            <person name="Hage H."/>
            <person name="Chaduli D."/>
            <person name="Favel A."/>
            <person name="Grisel S."/>
            <person name="Henrissat B."/>
            <person name="Herpoel-Gimbert I."/>
            <person name="Ruiz-Duenas F.J."/>
            <person name="Chevret D."/>
            <person name="Hainaut M."/>
            <person name="Lin J."/>
            <person name="Wang M."/>
            <person name="Pangilinan J."/>
            <person name="Lipzen A."/>
            <person name="Lesage-Meessen L."/>
            <person name="Navarro D."/>
            <person name="Riley R."/>
            <person name="Grigoriev I.V."/>
            <person name="Zhou S."/>
            <person name="Raouche S."/>
            <person name="Rosso M.N."/>
        </authorList>
    </citation>
    <scope>NUCLEOTIDE SEQUENCE [LARGE SCALE GENOMIC DNA]</scope>
    <source>
        <strain evidence="5 6">BRFM 1820</strain>
    </source>
</reference>
<protein>
    <recommendedName>
        <fullName evidence="4">Xylanolytic transcriptional activator regulatory domain-containing protein</fullName>
    </recommendedName>
</protein>
<dbReference type="InterPro" id="IPR001138">
    <property type="entry name" value="Zn2Cys6_DnaBD"/>
</dbReference>
<dbReference type="GO" id="GO:0003677">
    <property type="term" value="F:DNA binding"/>
    <property type="evidence" value="ECO:0007669"/>
    <property type="project" value="InterPro"/>
</dbReference>
<sequence>MPPASDEGKGTVIIKRPKHSRACSLCRRKKSKNMLLLVELYIDIPTVRCDASEKFDLRCSKCAMYDVQCDFGHGEDVAEDREADRPHAPESPTSHGRYAEMLEKRLRAMEDVLRKLSSGEATNAFDENSAAQSHVAAGTRSAPSPTWSPLDARTLPSHYSIGPPRPILPDSDRTNDIQSSDDEDGEGPWTAVGDGSRYHGKSSSDFLIRTLVGFKAGKASNPSTWSGSSNPWNGGDTLLSRDVISRRPLSEDLPPADLLEKLVNAYFEEFNIYYPLLHRPTFEQAIRDEVHVRDDGFCAVVLLVCANGSRWVEDDRLQRNRGHPPGLHWFERAGCVTSVFLEKPQLHDLQALILTVAYFNGTDAPYGTWTVVGVGIRMAQDAGVHRKKTYGSTPTVEDELWRRAFWVLVAMDRLGSFGMGRPCAIHDEDFDLDPMTECDDEYWTPADPALAFQQPPGRPSLVAFANCLMRLLRIFAFASRTIYTTNKSKLLFGFVGPEWKRGVVAELDSALTKWMDSVPEHYPLFFNQSATLYALYYQAQISIHRPFLPSRRKPSLAPLPSLTICTSAARSCVAVLYAQHQRTGLPKCTLCSMLVPLQTAATMLVIALSASKANGREREVEALADEIGKCFEMLLSTEPYHQGVGKFSSILSHVRTTALSRSRRPRRPRGRHAEQPQPLLPARRPRRRRALLGPPRRGALLQSQAQVPTPVPAGSSRQHLCPPRIGGDASAELDGRTT</sequence>
<evidence type="ECO:0000256" key="2">
    <source>
        <dbReference type="ARBA" id="ARBA00023242"/>
    </source>
</evidence>
<feature type="region of interest" description="Disordered" evidence="3">
    <location>
        <begin position="78"/>
        <end position="98"/>
    </location>
</feature>
<dbReference type="InterPro" id="IPR036864">
    <property type="entry name" value="Zn2-C6_fun-type_DNA-bd_sf"/>
</dbReference>
<feature type="compositionally biased region" description="Basic and acidic residues" evidence="3">
    <location>
        <begin position="78"/>
        <end position="88"/>
    </location>
</feature>
<feature type="region of interest" description="Disordered" evidence="3">
    <location>
        <begin position="656"/>
        <end position="738"/>
    </location>
</feature>
<keyword evidence="2" id="KW-0539">Nucleus</keyword>
<dbReference type="Pfam" id="PF04082">
    <property type="entry name" value="Fungal_trans"/>
    <property type="match status" value="1"/>
</dbReference>
<dbReference type="SMART" id="SM00906">
    <property type="entry name" value="Fungal_trans"/>
    <property type="match status" value="1"/>
</dbReference>
<dbReference type="PANTHER" id="PTHR46910:SF38">
    <property type="entry name" value="ZN(2)-C6 FUNGAL-TYPE DOMAIN-CONTAINING PROTEIN"/>
    <property type="match status" value="1"/>
</dbReference>
<dbReference type="AlphaFoldDB" id="A0A371CZG4"/>
<dbReference type="Gene3D" id="4.10.240.10">
    <property type="entry name" value="Zn(2)-C6 fungal-type DNA-binding domain"/>
    <property type="match status" value="1"/>
</dbReference>
<dbReference type="CDD" id="cd00067">
    <property type="entry name" value="GAL4"/>
    <property type="match status" value="1"/>
</dbReference>
<dbReference type="GO" id="GO:0006351">
    <property type="term" value="P:DNA-templated transcription"/>
    <property type="evidence" value="ECO:0007669"/>
    <property type="project" value="InterPro"/>
</dbReference>
<evidence type="ECO:0000313" key="5">
    <source>
        <dbReference type="EMBL" id="RDX45676.1"/>
    </source>
</evidence>
<feature type="compositionally biased region" description="Basic residues" evidence="3">
    <location>
        <begin position="661"/>
        <end position="670"/>
    </location>
</feature>
<organism evidence="5 6">
    <name type="scientific">Lentinus brumalis</name>
    <dbReference type="NCBI Taxonomy" id="2498619"/>
    <lineage>
        <taxon>Eukaryota</taxon>
        <taxon>Fungi</taxon>
        <taxon>Dikarya</taxon>
        <taxon>Basidiomycota</taxon>
        <taxon>Agaricomycotina</taxon>
        <taxon>Agaricomycetes</taxon>
        <taxon>Polyporales</taxon>
        <taxon>Polyporaceae</taxon>
        <taxon>Lentinus</taxon>
    </lineage>
</organism>
<dbReference type="CDD" id="cd12148">
    <property type="entry name" value="fungal_TF_MHR"/>
    <property type="match status" value="1"/>
</dbReference>
<accession>A0A371CZG4</accession>
<dbReference type="OrthoDB" id="2750010at2759"/>
<dbReference type="Proteomes" id="UP000256964">
    <property type="component" value="Unassembled WGS sequence"/>
</dbReference>
<feature type="region of interest" description="Disordered" evidence="3">
    <location>
        <begin position="123"/>
        <end position="200"/>
    </location>
</feature>
<dbReference type="GO" id="GO:0000981">
    <property type="term" value="F:DNA-binding transcription factor activity, RNA polymerase II-specific"/>
    <property type="evidence" value="ECO:0007669"/>
    <property type="project" value="InterPro"/>
</dbReference>
<keyword evidence="6" id="KW-1185">Reference proteome</keyword>
<keyword evidence="1" id="KW-0479">Metal-binding</keyword>
<dbReference type="InterPro" id="IPR007219">
    <property type="entry name" value="XnlR_reg_dom"/>
</dbReference>
<feature type="compositionally biased region" description="Low complexity" evidence="3">
    <location>
        <begin position="691"/>
        <end position="702"/>
    </location>
</feature>
<name>A0A371CZG4_9APHY</name>
<evidence type="ECO:0000259" key="4">
    <source>
        <dbReference type="SMART" id="SM00906"/>
    </source>
</evidence>
<dbReference type="EMBL" id="KZ857435">
    <property type="protein sequence ID" value="RDX45676.1"/>
    <property type="molecule type" value="Genomic_DNA"/>
</dbReference>
<proteinExistence type="predicted"/>
<feature type="compositionally biased region" description="Polar residues" evidence="3">
    <location>
        <begin position="123"/>
        <end position="132"/>
    </location>
</feature>
<evidence type="ECO:0000313" key="6">
    <source>
        <dbReference type="Proteomes" id="UP000256964"/>
    </source>
</evidence>
<dbReference type="GO" id="GO:0008270">
    <property type="term" value="F:zinc ion binding"/>
    <property type="evidence" value="ECO:0007669"/>
    <property type="project" value="InterPro"/>
</dbReference>
<dbReference type="PANTHER" id="PTHR46910">
    <property type="entry name" value="TRANSCRIPTION FACTOR PDR1"/>
    <property type="match status" value="1"/>
</dbReference>
<gene>
    <name evidence="5" type="ORF">OH76DRAFT_941434</name>
</gene>